<reference evidence="1" key="1">
    <citation type="submission" date="2021-03" db="EMBL/GenBank/DDBJ databases">
        <title>Streptomyces strains.</title>
        <authorList>
            <person name="Lund M.B."/>
            <person name="Toerring T."/>
        </authorList>
    </citation>
    <scope>NUCLEOTIDE SEQUENCE</scope>
    <source>
        <strain evidence="1">JCM 4242</strain>
    </source>
</reference>
<dbReference type="RefSeq" id="WP_207247527.1">
    <property type="nucleotide sequence ID" value="NZ_JAFMOF010000002.1"/>
</dbReference>
<evidence type="ECO:0000313" key="1">
    <source>
        <dbReference type="EMBL" id="MBO0654217.1"/>
    </source>
</evidence>
<name>A0A939FQK5_9ACTN</name>
<comment type="caution">
    <text evidence="1">The sequence shown here is derived from an EMBL/GenBank/DDBJ whole genome shotgun (WGS) entry which is preliminary data.</text>
</comment>
<evidence type="ECO:0000313" key="2">
    <source>
        <dbReference type="Proteomes" id="UP000664781"/>
    </source>
</evidence>
<accession>A0A939FQK5</accession>
<gene>
    <name evidence="1" type="ORF">J1792_15990</name>
</gene>
<dbReference type="EMBL" id="JAFMOF010000002">
    <property type="protein sequence ID" value="MBO0654217.1"/>
    <property type="molecule type" value="Genomic_DNA"/>
</dbReference>
<organism evidence="1 2">
    <name type="scientific">Streptomyces triculaminicus</name>
    <dbReference type="NCBI Taxonomy" id="2816232"/>
    <lineage>
        <taxon>Bacteria</taxon>
        <taxon>Bacillati</taxon>
        <taxon>Actinomycetota</taxon>
        <taxon>Actinomycetes</taxon>
        <taxon>Kitasatosporales</taxon>
        <taxon>Streptomycetaceae</taxon>
        <taxon>Streptomyces</taxon>
    </lineage>
</organism>
<keyword evidence="2" id="KW-1185">Reference proteome</keyword>
<dbReference type="AlphaFoldDB" id="A0A939FQK5"/>
<sequence length="61" mass="7134">MPAERKCCACGRSTIRPITVARVHHEGQPSDIVVCWLCKEQRRLLSLDEQREADEPQQRFR</sequence>
<dbReference type="Proteomes" id="UP000664781">
    <property type="component" value="Unassembled WGS sequence"/>
</dbReference>
<proteinExistence type="predicted"/>
<protein>
    <submittedName>
        <fullName evidence="1">Uncharacterized protein</fullName>
    </submittedName>
</protein>